<dbReference type="InterPro" id="IPR001951">
    <property type="entry name" value="Histone_H4"/>
</dbReference>
<dbReference type="AlphaFoldDB" id="A0A8T1HC54"/>
<comment type="function">
    <text evidence="9">Core component of nucleosome. Nucleosomes wrap and compact DNA into chromatin, limiting DNA accessibility to the cellular machineries which require DNA as a template. Histones thereby play a central role in transcription regulation, DNA repair, DNA replication and chromosomal stability. DNA accessibility is regulated via a complex set of post-translational modifications of histones, also called histone code, and nucleosome remodeling.</text>
</comment>
<dbReference type="SUPFAM" id="SSF47113">
    <property type="entry name" value="Histone-fold"/>
    <property type="match status" value="1"/>
</dbReference>
<dbReference type="Proteomes" id="UP000735874">
    <property type="component" value="Unassembled WGS sequence"/>
</dbReference>
<evidence type="ECO:0000313" key="10">
    <source>
        <dbReference type="EMBL" id="KAG2833941.1"/>
    </source>
</evidence>
<sequence>MLYFNVVLEVNALSLVAPLSNFRSTRQASCLGEATARTAVVKVARLSRRAGVIRISGLVYHETRAVLRVFMANPIRDAVTYTEHAHRKTVTGVDVLFAFKPQGRILYGFEL</sequence>
<keyword evidence="5 9" id="KW-0158">Chromosome</keyword>
<dbReference type="SMART" id="SM00417">
    <property type="entry name" value="H4"/>
    <property type="match status" value="1"/>
</dbReference>
<comment type="subcellular location">
    <subcellularLocation>
        <location evidence="2">Chromosome</location>
    </subcellularLocation>
    <subcellularLocation>
        <location evidence="1">Nucleus</location>
    </subcellularLocation>
</comment>
<dbReference type="GO" id="GO:0005634">
    <property type="term" value="C:nucleus"/>
    <property type="evidence" value="ECO:0007669"/>
    <property type="project" value="UniProtKB-SubCell"/>
</dbReference>
<evidence type="ECO:0000256" key="9">
    <source>
        <dbReference type="RuleBase" id="RU000528"/>
    </source>
</evidence>
<evidence type="ECO:0000256" key="5">
    <source>
        <dbReference type="ARBA" id="ARBA00022454"/>
    </source>
</evidence>
<evidence type="ECO:0000256" key="2">
    <source>
        <dbReference type="ARBA" id="ARBA00004286"/>
    </source>
</evidence>
<dbReference type="EMBL" id="RCMG01001186">
    <property type="protein sequence ID" value="KAG2833941.1"/>
    <property type="molecule type" value="Genomic_DNA"/>
</dbReference>
<comment type="caution">
    <text evidence="12">The sequence shown here is derived from an EMBL/GenBank/DDBJ whole genome shotgun (WGS) entry which is preliminary data.</text>
</comment>
<evidence type="ECO:0000313" key="11">
    <source>
        <dbReference type="EMBL" id="KAG2916159.1"/>
    </source>
</evidence>
<dbReference type="PRINTS" id="PR00623">
    <property type="entry name" value="HISTONEH4"/>
</dbReference>
<dbReference type="GO" id="GO:0046982">
    <property type="term" value="F:protein heterodimerization activity"/>
    <property type="evidence" value="ECO:0007669"/>
    <property type="project" value="InterPro"/>
</dbReference>
<gene>
    <name evidence="10" type="ORF">PC113_g20489</name>
    <name evidence="11" type="ORF">PC117_g17823</name>
    <name evidence="12" type="ORF">PC129_g19581</name>
</gene>
<name>A0A8T1HC54_9STRA</name>
<evidence type="ECO:0000313" key="13">
    <source>
        <dbReference type="Proteomes" id="UP000760860"/>
    </source>
</evidence>
<dbReference type="Gene3D" id="1.10.20.10">
    <property type="entry name" value="Histone, subunit A"/>
    <property type="match status" value="1"/>
</dbReference>
<keyword evidence="6 9" id="KW-0238">DNA-binding</keyword>
<keyword evidence="8 9" id="KW-0544">Nucleosome core</keyword>
<keyword evidence="7 9" id="KW-0539">Nucleus</keyword>
<dbReference type="CDD" id="cd22912">
    <property type="entry name" value="HFD_H4"/>
    <property type="match status" value="1"/>
</dbReference>
<evidence type="ECO:0000256" key="4">
    <source>
        <dbReference type="ARBA" id="ARBA00011538"/>
    </source>
</evidence>
<dbReference type="GO" id="GO:0030527">
    <property type="term" value="F:structural constituent of chromatin"/>
    <property type="evidence" value="ECO:0007669"/>
    <property type="project" value="InterPro"/>
</dbReference>
<dbReference type="Proteomes" id="UP000760860">
    <property type="component" value="Unassembled WGS sequence"/>
</dbReference>
<dbReference type="GO" id="GO:0003677">
    <property type="term" value="F:DNA binding"/>
    <property type="evidence" value="ECO:0007669"/>
    <property type="project" value="UniProtKB-KW"/>
</dbReference>
<comment type="similarity">
    <text evidence="3 9">Belongs to the histone H4 family.</text>
</comment>
<evidence type="ECO:0000256" key="7">
    <source>
        <dbReference type="ARBA" id="ARBA00023242"/>
    </source>
</evidence>
<dbReference type="Proteomes" id="UP000736787">
    <property type="component" value="Unassembled WGS sequence"/>
</dbReference>
<dbReference type="InterPro" id="IPR009072">
    <property type="entry name" value="Histone-fold"/>
</dbReference>
<dbReference type="PANTHER" id="PTHR10484">
    <property type="entry name" value="HISTONE H4"/>
    <property type="match status" value="1"/>
</dbReference>
<comment type="subunit">
    <text evidence="4 9">The nucleosome is a histone octamer containing two molecules each of H2A, H2B, H3 and H4 assembled in one H3-H4 heterotetramer and two H2A-H2B heterodimers. The octamer wraps approximately 147 bp of DNA.</text>
</comment>
<organism evidence="12 13">
    <name type="scientific">Phytophthora cactorum</name>
    <dbReference type="NCBI Taxonomy" id="29920"/>
    <lineage>
        <taxon>Eukaryota</taxon>
        <taxon>Sar</taxon>
        <taxon>Stramenopiles</taxon>
        <taxon>Oomycota</taxon>
        <taxon>Peronosporomycetes</taxon>
        <taxon>Peronosporales</taxon>
        <taxon>Peronosporaceae</taxon>
        <taxon>Phytophthora</taxon>
    </lineage>
</organism>
<evidence type="ECO:0000313" key="12">
    <source>
        <dbReference type="EMBL" id="KAG3209402.1"/>
    </source>
</evidence>
<protein>
    <recommendedName>
        <fullName evidence="9">Histone H4</fullName>
    </recommendedName>
</protein>
<evidence type="ECO:0000256" key="3">
    <source>
        <dbReference type="ARBA" id="ARBA00006564"/>
    </source>
</evidence>
<dbReference type="EMBL" id="RCMV01001274">
    <property type="protein sequence ID" value="KAG3209402.1"/>
    <property type="molecule type" value="Genomic_DNA"/>
</dbReference>
<proteinExistence type="inferred from homology"/>
<accession>A0A8T1HC54</accession>
<dbReference type="VEuPathDB" id="FungiDB:PC110_g5287"/>
<evidence type="ECO:0000256" key="6">
    <source>
        <dbReference type="ARBA" id="ARBA00023125"/>
    </source>
</evidence>
<dbReference type="GO" id="GO:0000786">
    <property type="term" value="C:nucleosome"/>
    <property type="evidence" value="ECO:0007669"/>
    <property type="project" value="UniProtKB-KW"/>
</dbReference>
<evidence type="ECO:0000256" key="8">
    <source>
        <dbReference type="ARBA" id="ARBA00023269"/>
    </source>
</evidence>
<reference evidence="12" key="1">
    <citation type="submission" date="2018-05" db="EMBL/GenBank/DDBJ databases">
        <title>Effector identification in a new, highly contiguous assembly of the strawberry crown rot pathogen Phytophthora cactorum.</title>
        <authorList>
            <person name="Armitage A.D."/>
            <person name="Nellist C.F."/>
            <person name="Bates H."/>
            <person name="Vickerstaff R.J."/>
            <person name="Harrison R.J."/>
        </authorList>
    </citation>
    <scope>NUCLEOTIDE SEQUENCE</scope>
    <source>
        <strain evidence="10">15-7</strain>
        <strain evidence="11">4040</strain>
        <strain evidence="12">P421</strain>
    </source>
</reference>
<evidence type="ECO:0000256" key="1">
    <source>
        <dbReference type="ARBA" id="ARBA00004123"/>
    </source>
</evidence>
<dbReference type="EMBL" id="RCMK01000688">
    <property type="protein sequence ID" value="KAG2916159.1"/>
    <property type="molecule type" value="Genomic_DNA"/>
</dbReference>